<evidence type="ECO:0000256" key="1">
    <source>
        <dbReference type="SAM" id="MobiDB-lite"/>
    </source>
</evidence>
<dbReference type="Proteomes" id="UP000245263">
    <property type="component" value="Chromosome 2"/>
</dbReference>
<keyword evidence="3" id="KW-1185">Reference proteome</keyword>
<proteinExistence type="predicted"/>
<dbReference type="SUPFAM" id="SSF53474">
    <property type="entry name" value="alpha/beta-Hydrolases"/>
    <property type="match status" value="1"/>
</dbReference>
<dbReference type="InterPro" id="IPR029058">
    <property type="entry name" value="AB_hydrolase_fold"/>
</dbReference>
<evidence type="ECO:0000313" key="3">
    <source>
        <dbReference type="Proteomes" id="UP000245263"/>
    </source>
</evidence>
<sequence>MFQFLDALEKIWAKILYFLPGHSQPEDCQGKDILIIPGHMAGKDFYRRLKADLDNLGFHVAILSTLRNPVSVEEAVLHLSKQILTAPNEATVIAHNTGGLLCLVLPDESRRKVKRLITLGTPFHGSHSFSDSRFSYWGFESDWVKKNYKNALFFPLFQPLSAIEDFSFSPQESTEFGQGRDLWFDIPGNYNLVRRHENLRTIREFLGTPKDPQMQAVAKASPVHAVPKKIEVDFSKFDPANRKKAKAAAKKKESPKPKTKPAAKKPSPKKAAKKKKR</sequence>
<name>A0ABN6KN95_9LEPT</name>
<accession>A0ABN6KN95</accession>
<evidence type="ECO:0000313" key="2">
    <source>
        <dbReference type="EMBL" id="BDA80802.1"/>
    </source>
</evidence>
<feature type="compositionally biased region" description="Basic residues" evidence="1">
    <location>
        <begin position="257"/>
        <end position="277"/>
    </location>
</feature>
<gene>
    <name evidence="2" type="ORF">LPTSP3_g37320</name>
</gene>
<dbReference type="Gene3D" id="3.40.50.1820">
    <property type="entry name" value="alpha/beta hydrolase"/>
    <property type="match status" value="1"/>
</dbReference>
<feature type="region of interest" description="Disordered" evidence="1">
    <location>
        <begin position="234"/>
        <end position="277"/>
    </location>
</feature>
<evidence type="ECO:0008006" key="4">
    <source>
        <dbReference type="Google" id="ProtNLM"/>
    </source>
</evidence>
<protein>
    <recommendedName>
        <fullName evidence="4">PGAP1-like domain protein</fullName>
    </recommendedName>
</protein>
<reference evidence="2 3" key="1">
    <citation type="submission" date="2021-08" db="EMBL/GenBank/DDBJ databases">
        <title>Complete genome sequence of Leptospira kobayashii strain E30.</title>
        <authorList>
            <person name="Nakao R."/>
            <person name="Nakamura S."/>
            <person name="Masuzawa T."/>
            <person name="Koizumi N."/>
        </authorList>
    </citation>
    <scope>NUCLEOTIDE SEQUENCE [LARGE SCALE GENOMIC DNA]</scope>
    <source>
        <strain evidence="2 3">E30</strain>
    </source>
</reference>
<organism evidence="2 3">
    <name type="scientific">Leptospira kobayashii</name>
    <dbReference type="NCBI Taxonomy" id="1917830"/>
    <lineage>
        <taxon>Bacteria</taxon>
        <taxon>Pseudomonadati</taxon>
        <taxon>Spirochaetota</taxon>
        <taxon>Spirochaetia</taxon>
        <taxon>Leptospirales</taxon>
        <taxon>Leptospiraceae</taxon>
        <taxon>Leptospira</taxon>
    </lineage>
</organism>
<dbReference type="EMBL" id="AP025029">
    <property type="protein sequence ID" value="BDA80802.1"/>
    <property type="molecule type" value="Genomic_DNA"/>
</dbReference>
<dbReference type="RefSeq" id="WP_109022383.1">
    <property type="nucleotide sequence ID" value="NZ_AP025029.1"/>
</dbReference>